<dbReference type="Proteomes" id="UP001207468">
    <property type="component" value="Unassembled WGS sequence"/>
</dbReference>
<keyword evidence="2" id="KW-1185">Reference proteome</keyword>
<accession>A0ACC0UII8</accession>
<comment type="caution">
    <text evidence="1">The sequence shown here is derived from an EMBL/GenBank/DDBJ whole genome shotgun (WGS) entry which is preliminary data.</text>
</comment>
<evidence type="ECO:0000313" key="1">
    <source>
        <dbReference type="EMBL" id="KAI9511405.1"/>
    </source>
</evidence>
<dbReference type="EMBL" id="JAGFNK010000022">
    <property type="protein sequence ID" value="KAI9511405.1"/>
    <property type="molecule type" value="Genomic_DNA"/>
</dbReference>
<name>A0ACC0UII8_9AGAM</name>
<organism evidence="1 2">
    <name type="scientific">Russula earlei</name>
    <dbReference type="NCBI Taxonomy" id="71964"/>
    <lineage>
        <taxon>Eukaryota</taxon>
        <taxon>Fungi</taxon>
        <taxon>Dikarya</taxon>
        <taxon>Basidiomycota</taxon>
        <taxon>Agaricomycotina</taxon>
        <taxon>Agaricomycetes</taxon>
        <taxon>Russulales</taxon>
        <taxon>Russulaceae</taxon>
        <taxon>Russula</taxon>
    </lineage>
</organism>
<gene>
    <name evidence="1" type="ORF">F5148DRAFT_1146851</name>
</gene>
<evidence type="ECO:0000313" key="2">
    <source>
        <dbReference type="Proteomes" id="UP001207468"/>
    </source>
</evidence>
<reference evidence="1" key="1">
    <citation type="submission" date="2021-03" db="EMBL/GenBank/DDBJ databases">
        <title>Evolutionary priming and transition to the ectomycorrhizal habit in an iconic lineage of mushroom-forming fungi: is preadaptation a requirement?</title>
        <authorList>
            <consortium name="DOE Joint Genome Institute"/>
            <person name="Looney B.P."/>
            <person name="Miyauchi S."/>
            <person name="Morin E."/>
            <person name="Drula E."/>
            <person name="Courty P.E."/>
            <person name="Chicoki N."/>
            <person name="Fauchery L."/>
            <person name="Kohler A."/>
            <person name="Kuo A."/>
            <person name="LaButti K."/>
            <person name="Pangilinan J."/>
            <person name="Lipzen A."/>
            <person name="Riley R."/>
            <person name="Andreopoulos W."/>
            <person name="He G."/>
            <person name="Johnson J."/>
            <person name="Barry K.W."/>
            <person name="Grigoriev I.V."/>
            <person name="Nagy L."/>
            <person name="Hibbett D."/>
            <person name="Henrissat B."/>
            <person name="Matheny P.B."/>
            <person name="Labbe J."/>
            <person name="Martin A.F."/>
        </authorList>
    </citation>
    <scope>NUCLEOTIDE SEQUENCE</scope>
    <source>
        <strain evidence="1">BPL698</strain>
    </source>
</reference>
<sequence length="213" mass="23067">MTTTATSTMLHWQNDPQPNKHKVLVGLTIKSPTPPNNTPKPIATTVSCCLQGGMGCFWTMKTTPNTATSPYTATHCTFITRNKPSLNAYLGNSARKQSRVSALYLLIMQCKHLFRHCDASQHMCLVPEPIVVPSSEATHMLLAKDFSTSAVKMSNQPTSSAPKCKVCMDLKKLAQLKKVTATSPYAAAHHQPTCKPLLAGVDGGADNDGRDNK</sequence>
<proteinExistence type="predicted"/>
<protein>
    <submittedName>
        <fullName evidence="1">Uncharacterized protein</fullName>
    </submittedName>
</protein>